<organism evidence="9 10">
    <name type="scientific">Dinghuibacter silviterrae</name>
    <dbReference type="NCBI Taxonomy" id="1539049"/>
    <lineage>
        <taxon>Bacteria</taxon>
        <taxon>Pseudomonadati</taxon>
        <taxon>Bacteroidota</taxon>
        <taxon>Chitinophagia</taxon>
        <taxon>Chitinophagales</taxon>
        <taxon>Chitinophagaceae</taxon>
        <taxon>Dinghuibacter</taxon>
    </lineage>
</organism>
<dbReference type="OrthoDB" id="952702at2"/>
<keyword evidence="4 7" id="KW-0812">Transmembrane</keyword>
<evidence type="ECO:0000256" key="1">
    <source>
        <dbReference type="ARBA" id="ARBA00004162"/>
    </source>
</evidence>
<keyword evidence="10" id="KW-1185">Reference proteome</keyword>
<evidence type="ECO:0000256" key="6">
    <source>
        <dbReference type="ARBA" id="ARBA00023136"/>
    </source>
</evidence>
<keyword evidence="6 8" id="KW-0472">Membrane</keyword>
<dbReference type="GO" id="GO:0015031">
    <property type="term" value="P:protein transport"/>
    <property type="evidence" value="ECO:0007669"/>
    <property type="project" value="UniProtKB-KW"/>
</dbReference>
<evidence type="ECO:0000256" key="8">
    <source>
        <dbReference type="SAM" id="Phobius"/>
    </source>
</evidence>
<comment type="subcellular location">
    <subcellularLocation>
        <location evidence="1">Cell membrane</location>
        <topology evidence="1">Single-pass membrane protein</topology>
    </subcellularLocation>
    <subcellularLocation>
        <location evidence="7">Cell membrane</location>
        <topology evidence="7">Single-pass type II membrane protein</topology>
    </subcellularLocation>
</comment>
<name>A0A4R8DNI4_9BACT</name>
<dbReference type="PANTHER" id="PTHR30558">
    <property type="entry name" value="EXBD MEMBRANE COMPONENT OF PMF-DRIVEN MACROMOLECULE IMPORT SYSTEM"/>
    <property type="match status" value="1"/>
</dbReference>
<evidence type="ECO:0000313" key="9">
    <source>
        <dbReference type="EMBL" id="TDW99275.1"/>
    </source>
</evidence>
<dbReference type="InterPro" id="IPR003400">
    <property type="entry name" value="ExbD"/>
</dbReference>
<evidence type="ECO:0000256" key="5">
    <source>
        <dbReference type="ARBA" id="ARBA00022989"/>
    </source>
</evidence>
<keyword evidence="3" id="KW-1003">Cell membrane</keyword>
<evidence type="ECO:0000256" key="7">
    <source>
        <dbReference type="RuleBase" id="RU003879"/>
    </source>
</evidence>
<dbReference type="Pfam" id="PF02472">
    <property type="entry name" value="ExbD"/>
    <property type="match status" value="1"/>
</dbReference>
<dbReference type="RefSeq" id="WP_133989832.1">
    <property type="nucleotide sequence ID" value="NZ_SODV01000001.1"/>
</dbReference>
<keyword evidence="7" id="KW-0813">Transport</keyword>
<comment type="similarity">
    <text evidence="2 7">Belongs to the ExbD/TolR family.</text>
</comment>
<protein>
    <submittedName>
        <fullName evidence="9">Biopolymer transport protein ExbD</fullName>
    </submittedName>
</protein>
<comment type="caution">
    <text evidence="9">The sequence shown here is derived from an EMBL/GenBank/DDBJ whole genome shotgun (WGS) entry which is preliminary data.</text>
</comment>
<feature type="transmembrane region" description="Helical" evidence="8">
    <location>
        <begin position="20"/>
        <end position="39"/>
    </location>
</feature>
<gene>
    <name evidence="9" type="ORF">EDB95_0284</name>
</gene>
<evidence type="ECO:0000313" key="10">
    <source>
        <dbReference type="Proteomes" id="UP000294498"/>
    </source>
</evidence>
<dbReference type="GO" id="GO:0005886">
    <property type="term" value="C:plasma membrane"/>
    <property type="evidence" value="ECO:0007669"/>
    <property type="project" value="UniProtKB-SubCell"/>
</dbReference>
<keyword evidence="5 8" id="KW-1133">Transmembrane helix</keyword>
<evidence type="ECO:0000256" key="4">
    <source>
        <dbReference type="ARBA" id="ARBA00022692"/>
    </source>
</evidence>
<reference evidence="9 10" key="1">
    <citation type="submission" date="2019-03" db="EMBL/GenBank/DDBJ databases">
        <title>Genomic Encyclopedia of Type Strains, Phase IV (KMG-IV): sequencing the most valuable type-strain genomes for metagenomic binning, comparative biology and taxonomic classification.</title>
        <authorList>
            <person name="Goeker M."/>
        </authorList>
    </citation>
    <scope>NUCLEOTIDE SEQUENCE [LARGE SCALE GENOMIC DNA]</scope>
    <source>
        <strain evidence="9 10">DSM 100059</strain>
    </source>
</reference>
<dbReference type="EMBL" id="SODV01000001">
    <property type="protein sequence ID" value="TDW99275.1"/>
    <property type="molecule type" value="Genomic_DNA"/>
</dbReference>
<dbReference type="PANTHER" id="PTHR30558:SF3">
    <property type="entry name" value="BIOPOLYMER TRANSPORT PROTEIN EXBD-RELATED"/>
    <property type="match status" value="1"/>
</dbReference>
<evidence type="ECO:0000256" key="3">
    <source>
        <dbReference type="ARBA" id="ARBA00022475"/>
    </source>
</evidence>
<dbReference type="GO" id="GO:0022857">
    <property type="term" value="F:transmembrane transporter activity"/>
    <property type="evidence" value="ECO:0007669"/>
    <property type="project" value="InterPro"/>
</dbReference>
<keyword evidence="7" id="KW-0653">Protein transport</keyword>
<evidence type="ECO:0000256" key="2">
    <source>
        <dbReference type="ARBA" id="ARBA00005811"/>
    </source>
</evidence>
<sequence length="154" mass="17181">MAEMNLTASSSGRVLKVDLTPMVDLGFILISFFLFTTTLSTPKAFKMVMPDQSTEPVIDAPSVATLTLYADAKSVRYAEGKPGEHPEQEAFLRQMPSLRAEIQDLQERLDHSGRFTRSDLTVLIHPGADLSYNDLIGVLDEMRICKVGKYMIIR</sequence>
<proteinExistence type="inferred from homology"/>
<accession>A0A4R8DNI4</accession>
<dbReference type="Proteomes" id="UP000294498">
    <property type="component" value="Unassembled WGS sequence"/>
</dbReference>
<dbReference type="AlphaFoldDB" id="A0A4R8DNI4"/>